<evidence type="ECO:0000256" key="3">
    <source>
        <dbReference type="ARBA" id="ARBA00022692"/>
    </source>
</evidence>
<evidence type="ECO:0000256" key="4">
    <source>
        <dbReference type="ARBA" id="ARBA00022989"/>
    </source>
</evidence>
<evidence type="ECO:0000313" key="7">
    <source>
        <dbReference type="EMBL" id="KAK2076407.1"/>
    </source>
</evidence>
<protein>
    <submittedName>
        <fullName evidence="7">Uncharacterized protein</fullName>
    </submittedName>
</protein>
<evidence type="ECO:0000256" key="1">
    <source>
        <dbReference type="ARBA" id="ARBA00004141"/>
    </source>
</evidence>
<dbReference type="EMBL" id="JASFZW010000010">
    <property type="protein sequence ID" value="KAK2076407.1"/>
    <property type="molecule type" value="Genomic_DNA"/>
</dbReference>
<feature type="transmembrane region" description="Helical" evidence="6">
    <location>
        <begin position="86"/>
        <end position="106"/>
    </location>
</feature>
<feature type="transmembrane region" description="Helical" evidence="6">
    <location>
        <begin position="118"/>
        <end position="139"/>
    </location>
</feature>
<keyword evidence="3 6" id="KW-0812">Transmembrane</keyword>
<evidence type="ECO:0000256" key="5">
    <source>
        <dbReference type="ARBA" id="ARBA00023136"/>
    </source>
</evidence>
<comment type="caution">
    <text evidence="7">The sequence shown here is derived from an EMBL/GenBank/DDBJ whole genome shotgun (WGS) entry which is preliminary data.</text>
</comment>
<dbReference type="PANTHER" id="PTHR13180">
    <property type="entry name" value="SMALL MEMBRANE PROTEIN-RELATED"/>
    <property type="match status" value="1"/>
</dbReference>
<reference evidence="7" key="1">
    <citation type="submission" date="2021-01" db="EMBL/GenBank/DDBJ databases">
        <authorList>
            <person name="Eckstrom K.M.E."/>
        </authorList>
    </citation>
    <scope>NUCLEOTIDE SEQUENCE</scope>
    <source>
        <strain evidence="7">UVCC 0001</strain>
    </source>
</reference>
<dbReference type="Pfam" id="PF05255">
    <property type="entry name" value="UPF0220"/>
    <property type="match status" value="1"/>
</dbReference>
<comment type="subcellular location">
    <subcellularLocation>
        <location evidence="1">Membrane</location>
        <topology evidence="1">Multi-pass membrane protein</topology>
    </subcellularLocation>
</comment>
<evidence type="ECO:0000256" key="6">
    <source>
        <dbReference type="SAM" id="Phobius"/>
    </source>
</evidence>
<name>A0AAD9IHU7_PROWI</name>
<feature type="transmembrane region" description="Helical" evidence="6">
    <location>
        <begin position="37"/>
        <end position="54"/>
    </location>
</feature>
<dbReference type="GO" id="GO:0016020">
    <property type="term" value="C:membrane"/>
    <property type="evidence" value="ECO:0007669"/>
    <property type="project" value="UniProtKB-SubCell"/>
</dbReference>
<keyword evidence="4 6" id="KW-1133">Transmembrane helix</keyword>
<dbReference type="InterPro" id="IPR007919">
    <property type="entry name" value="UPF0220"/>
</dbReference>
<comment type="similarity">
    <text evidence="2">Belongs to the UPF0220 family.</text>
</comment>
<gene>
    <name evidence="7" type="ORF">QBZ16_000932</name>
</gene>
<dbReference type="AlphaFoldDB" id="A0AAD9IHU7"/>
<evidence type="ECO:0000313" key="8">
    <source>
        <dbReference type="Proteomes" id="UP001255856"/>
    </source>
</evidence>
<dbReference type="Proteomes" id="UP001255856">
    <property type="component" value="Unassembled WGS sequence"/>
</dbReference>
<accession>A0AAD9IHU7</accession>
<organism evidence="7 8">
    <name type="scientific">Prototheca wickerhamii</name>
    <dbReference type="NCBI Taxonomy" id="3111"/>
    <lineage>
        <taxon>Eukaryota</taxon>
        <taxon>Viridiplantae</taxon>
        <taxon>Chlorophyta</taxon>
        <taxon>core chlorophytes</taxon>
        <taxon>Trebouxiophyceae</taxon>
        <taxon>Chlorellales</taxon>
        <taxon>Chlorellaceae</taxon>
        <taxon>Prototheca</taxon>
    </lineage>
</organism>
<proteinExistence type="inferred from homology"/>
<sequence>MAATYALESAALRCWDTVSLLVSPEVAEFCRTKSEKYGVGLSGALFGVGAWIWLDAVATSPVKVPFSQVDYDPFGDEGVYCRLRSWLLAAYVVSFVAVGGAVIVMLHHFGDATQDTRWIGVACVLETATILGSALLFFVSRTPGEEGGYDTY</sequence>
<keyword evidence="8" id="KW-1185">Reference proteome</keyword>
<evidence type="ECO:0000256" key="2">
    <source>
        <dbReference type="ARBA" id="ARBA00005335"/>
    </source>
</evidence>
<keyword evidence="5 6" id="KW-0472">Membrane</keyword>